<feature type="region of interest" description="Disordered" evidence="1">
    <location>
        <begin position="249"/>
        <end position="268"/>
    </location>
</feature>
<dbReference type="Proteomes" id="UP001497522">
    <property type="component" value="Chromosome 3"/>
</dbReference>
<keyword evidence="3" id="KW-1185">Reference proteome</keyword>
<protein>
    <submittedName>
        <fullName evidence="2">Uncharacterized protein</fullName>
    </submittedName>
</protein>
<organism evidence="2 3">
    <name type="scientific">Sphagnum jensenii</name>
    <dbReference type="NCBI Taxonomy" id="128206"/>
    <lineage>
        <taxon>Eukaryota</taxon>
        <taxon>Viridiplantae</taxon>
        <taxon>Streptophyta</taxon>
        <taxon>Embryophyta</taxon>
        <taxon>Bryophyta</taxon>
        <taxon>Sphagnophytina</taxon>
        <taxon>Sphagnopsida</taxon>
        <taxon>Sphagnales</taxon>
        <taxon>Sphagnaceae</taxon>
        <taxon>Sphagnum</taxon>
    </lineage>
</organism>
<gene>
    <name evidence="2" type="ORF">CSSPJE1EN2_LOCUS15274</name>
</gene>
<dbReference type="EMBL" id="OZ023704">
    <property type="protein sequence ID" value="CAK9872704.1"/>
    <property type="molecule type" value="Genomic_DNA"/>
</dbReference>
<evidence type="ECO:0000313" key="3">
    <source>
        <dbReference type="Proteomes" id="UP001497522"/>
    </source>
</evidence>
<evidence type="ECO:0000256" key="1">
    <source>
        <dbReference type="SAM" id="MobiDB-lite"/>
    </source>
</evidence>
<evidence type="ECO:0000313" key="2">
    <source>
        <dbReference type="EMBL" id="CAK9872704.1"/>
    </source>
</evidence>
<name>A0ABP1BCJ1_9BRYO</name>
<accession>A0ABP1BCJ1</accession>
<reference evidence="2" key="1">
    <citation type="submission" date="2024-03" db="EMBL/GenBank/DDBJ databases">
        <authorList>
            <consortium name="ELIXIR-Norway"/>
            <consortium name="Elixir Norway"/>
        </authorList>
    </citation>
    <scope>NUCLEOTIDE SEQUENCE</scope>
</reference>
<sequence>MSLHTRLGIQPDMSSMLPGERFTQSEYPSAGKRGEVLHTADHLSHSSMMKSMQHASGHAGALLQLPYDSFLTMDHGDRDQILTASTADQLHEQAASARAAAAHQNLQLQLAIGYSNDRPVIVDHRASSKLKRPWQDPQFNIKTIPAAAQPATSSQLFSHSYPAPANTTTFAGPPGKSSMNFRPSWRRVESGQLHFEITQRPAATPTSSMNKMQQQQQQLLMVRTMQKMVGLVASVREIVQQCKTSALETVGGRDAQSAAAADHERQGS</sequence>
<proteinExistence type="predicted"/>